<dbReference type="InterPro" id="IPR036388">
    <property type="entry name" value="WH-like_DNA-bd_sf"/>
</dbReference>
<evidence type="ECO:0000256" key="4">
    <source>
        <dbReference type="ARBA" id="ARBA00023163"/>
    </source>
</evidence>
<evidence type="ECO:0000256" key="3">
    <source>
        <dbReference type="ARBA" id="ARBA00023082"/>
    </source>
</evidence>
<dbReference type="InterPro" id="IPR007627">
    <property type="entry name" value="RNA_pol_sigma70_r2"/>
</dbReference>
<dbReference type="InterPro" id="IPR013325">
    <property type="entry name" value="RNA_pol_sigma_r2"/>
</dbReference>
<proteinExistence type="inferred from homology"/>
<dbReference type="RefSeq" id="WP_020890322.1">
    <property type="nucleotide sequence ID" value="NZ_BJYV01000002.1"/>
</dbReference>
<comment type="caution">
    <text evidence="7">The sequence shown here is derived from an EMBL/GenBank/DDBJ whole genome shotgun (WGS) entry which is preliminary data.</text>
</comment>
<dbReference type="SUPFAM" id="SSF88946">
    <property type="entry name" value="Sigma2 domain of RNA polymerase sigma factors"/>
    <property type="match status" value="1"/>
</dbReference>
<dbReference type="NCBIfam" id="TIGR02985">
    <property type="entry name" value="Sig70_bacteroi1"/>
    <property type="match status" value="1"/>
</dbReference>
<comment type="similarity">
    <text evidence="1">Belongs to the sigma-70 factor family. ECF subfamily.</text>
</comment>
<keyword evidence="8" id="KW-1185">Reference proteome</keyword>
<dbReference type="NCBIfam" id="TIGR02937">
    <property type="entry name" value="sigma70-ECF"/>
    <property type="match status" value="1"/>
</dbReference>
<keyword evidence="4" id="KW-0804">Transcription</keyword>
<sequence>MTSIITHNDQELLKLIGERQNHQAFEVLYQRHFDAVFRYVFKVMQDRETAEDVVQNIFISLWKKPPSLNHPTLLPYLFGAARNQIAKEIRKNKWNKEQLDFIENTKGICSTDEYLEERDTRKLLESGIQKLPQKCRNVFKLSRFSYLSNKQISEKLGISVFTVENHIKKALYLLRQSIEFIVICLVSWY</sequence>
<dbReference type="Pfam" id="PF04542">
    <property type="entry name" value="Sigma70_r2"/>
    <property type="match status" value="1"/>
</dbReference>
<dbReference type="PANTHER" id="PTHR43133:SF46">
    <property type="entry name" value="RNA POLYMERASE SIGMA-70 FACTOR ECF SUBFAMILY"/>
    <property type="match status" value="1"/>
</dbReference>
<dbReference type="PANTHER" id="PTHR43133">
    <property type="entry name" value="RNA POLYMERASE ECF-TYPE SIGMA FACTO"/>
    <property type="match status" value="1"/>
</dbReference>
<dbReference type="AlphaFoldDB" id="A0A512C851"/>
<evidence type="ECO:0000256" key="2">
    <source>
        <dbReference type="ARBA" id="ARBA00023015"/>
    </source>
</evidence>
<evidence type="ECO:0000313" key="7">
    <source>
        <dbReference type="EMBL" id="GEO20340.1"/>
    </source>
</evidence>
<organism evidence="7 8">
    <name type="scientific">Cyclobacterium qasimii</name>
    <dbReference type="NCBI Taxonomy" id="1350429"/>
    <lineage>
        <taxon>Bacteria</taxon>
        <taxon>Pseudomonadati</taxon>
        <taxon>Bacteroidota</taxon>
        <taxon>Cytophagia</taxon>
        <taxon>Cytophagales</taxon>
        <taxon>Cyclobacteriaceae</taxon>
        <taxon>Cyclobacterium</taxon>
    </lineage>
</organism>
<feature type="domain" description="RNA polymerase sigma-70 region 2" evidence="5">
    <location>
        <begin position="28"/>
        <end position="94"/>
    </location>
</feature>
<dbReference type="InterPro" id="IPR039425">
    <property type="entry name" value="RNA_pol_sigma-70-like"/>
</dbReference>
<keyword evidence="3" id="KW-0731">Sigma factor</keyword>
<dbReference type="Gene3D" id="1.10.10.10">
    <property type="entry name" value="Winged helix-like DNA-binding domain superfamily/Winged helix DNA-binding domain"/>
    <property type="match status" value="1"/>
</dbReference>
<dbReference type="InterPro" id="IPR013324">
    <property type="entry name" value="RNA_pol_sigma_r3/r4-like"/>
</dbReference>
<dbReference type="SUPFAM" id="SSF88659">
    <property type="entry name" value="Sigma3 and sigma4 domains of RNA polymerase sigma factors"/>
    <property type="match status" value="1"/>
</dbReference>
<protein>
    <submittedName>
        <fullName evidence="7">RNA polymerase sigma-70 factor</fullName>
    </submittedName>
</protein>
<dbReference type="GO" id="GO:0003677">
    <property type="term" value="F:DNA binding"/>
    <property type="evidence" value="ECO:0007669"/>
    <property type="project" value="InterPro"/>
</dbReference>
<dbReference type="InterPro" id="IPR013249">
    <property type="entry name" value="RNA_pol_sigma70_r4_t2"/>
</dbReference>
<keyword evidence="2" id="KW-0805">Transcription regulation</keyword>
<reference evidence="7 8" key="1">
    <citation type="submission" date="2019-07" db="EMBL/GenBank/DDBJ databases">
        <title>Whole genome shotgun sequence of Cyclobacterium qasimii NBRC 106168.</title>
        <authorList>
            <person name="Hosoyama A."/>
            <person name="Uohara A."/>
            <person name="Ohji S."/>
            <person name="Ichikawa N."/>
        </authorList>
    </citation>
    <scope>NUCLEOTIDE SEQUENCE [LARGE SCALE GENOMIC DNA]</scope>
    <source>
        <strain evidence="7 8">NBRC 106168</strain>
    </source>
</reference>
<dbReference type="InterPro" id="IPR014284">
    <property type="entry name" value="RNA_pol_sigma-70_dom"/>
</dbReference>
<dbReference type="Pfam" id="PF08281">
    <property type="entry name" value="Sigma70_r4_2"/>
    <property type="match status" value="1"/>
</dbReference>
<accession>A0A512C851</accession>
<dbReference type="GO" id="GO:0006352">
    <property type="term" value="P:DNA-templated transcription initiation"/>
    <property type="evidence" value="ECO:0007669"/>
    <property type="project" value="InterPro"/>
</dbReference>
<dbReference type="EMBL" id="BJYV01000002">
    <property type="protein sequence ID" value="GEO20340.1"/>
    <property type="molecule type" value="Genomic_DNA"/>
</dbReference>
<evidence type="ECO:0000313" key="8">
    <source>
        <dbReference type="Proteomes" id="UP000321301"/>
    </source>
</evidence>
<name>A0A512C851_9BACT</name>
<evidence type="ECO:0000259" key="6">
    <source>
        <dbReference type="Pfam" id="PF08281"/>
    </source>
</evidence>
<evidence type="ECO:0000256" key="1">
    <source>
        <dbReference type="ARBA" id="ARBA00010641"/>
    </source>
</evidence>
<dbReference type="GO" id="GO:0016987">
    <property type="term" value="F:sigma factor activity"/>
    <property type="evidence" value="ECO:0007669"/>
    <property type="project" value="UniProtKB-KW"/>
</dbReference>
<dbReference type="Proteomes" id="UP000321301">
    <property type="component" value="Unassembled WGS sequence"/>
</dbReference>
<dbReference type="InterPro" id="IPR014327">
    <property type="entry name" value="RNA_pol_sigma70_bacteroid"/>
</dbReference>
<feature type="domain" description="RNA polymerase sigma factor 70 region 4 type 2" evidence="6">
    <location>
        <begin position="124"/>
        <end position="172"/>
    </location>
</feature>
<evidence type="ECO:0000259" key="5">
    <source>
        <dbReference type="Pfam" id="PF04542"/>
    </source>
</evidence>
<gene>
    <name evidence="7" type="ORF">CQA01_08740</name>
</gene>
<dbReference type="Gene3D" id="1.10.1740.10">
    <property type="match status" value="1"/>
</dbReference>